<comment type="similarity">
    <text evidence="4 12">Belongs to the TrpB family.</text>
</comment>
<dbReference type="EMBL" id="NCQP01000007">
    <property type="protein sequence ID" value="OWJ53998.1"/>
    <property type="molecule type" value="Genomic_DNA"/>
</dbReference>
<evidence type="ECO:0000256" key="10">
    <source>
        <dbReference type="ARBA" id="ARBA00023239"/>
    </source>
</evidence>
<dbReference type="GO" id="GO:0005737">
    <property type="term" value="C:cytoplasm"/>
    <property type="evidence" value="ECO:0007669"/>
    <property type="project" value="TreeGrafter"/>
</dbReference>
<dbReference type="GeneID" id="26098812"/>
<dbReference type="NCBIfam" id="TIGR01415">
    <property type="entry name" value="trpB_rel"/>
    <property type="match status" value="1"/>
</dbReference>
<keyword evidence="7 12" id="KW-0822">Tryptophan biosynthesis</keyword>
<dbReference type="InterPro" id="IPR036052">
    <property type="entry name" value="TrpB-like_PALP_sf"/>
</dbReference>
<comment type="function">
    <text evidence="2 12">The beta subunit is responsible for the synthesis of L-tryptophan from indole and L-serine.</text>
</comment>
<feature type="domain" description="Tryptophan synthase beta chain-like PALP" evidence="13">
    <location>
        <begin position="78"/>
        <end position="416"/>
    </location>
</feature>
<protein>
    <recommendedName>
        <fullName evidence="12">Tryptophan synthase beta chain</fullName>
        <ecNumber evidence="12">4.2.1.20</ecNumber>
    </recommendedName>
</protein>
<name>A0A0P0N1S8_9CREN</name>
<evidence type="ECO:0000256" key="5">
    <source>
        <dbReference type="ARBA" id="ARBA00011270"/>
    </source>
</evidence>
<evidence type="ECO:0000313" key="15">
    <source>
        <dbReference type="EMBL" id="OWJ53998.1"/>
    </source>
</evidence>
<dbReference type="PROSITE" id="PS00168">
    <property type="entry name" value="TRP_SYNTHASE_BETA"/>
    <property type="match status" value="1"/>
</dbReference>
<feature type="modified residue" description="N6-(pyridoxal phosphate)lysine" evidence="12">
    <location>
        <position position="114"/>
    </location>
</feature>
<keyword evidence="8 12" id="KW-0663">Pyridoxal phosphate</keyword>
<dbReference type="Pfam" id="PF00291">
    <property type="entry name" value="PALP"/>
    <property type="match status" value="1"/>
</dbReference>
<evidence type="ECO:0000256" key="1">
    <source>
        <dbReference type="ARBA" id="ARBA00001933"/>
    </source>
</evidence>
<dbReference type="GO" id="GO:0052684">
    <property type="term" value="F:L-serine hydro-lyase (adding indole, L-tryptophan-forming) activity"/>
    <property type="evidence" value="ECO:0007669"/>
    <property type="project" value="TreeGrafter"/>
</dbReference>
<dbReference type="SUPFAM" id="SSF53686">
    <property type="entry name" value="Tryptophan synthase beta subunit-like PLP-dependent enzymes"/>
    <property type="match status" value="1"/>
</dbReference>
<dbReference type="NCBIfam" id="NF009057">
    <property type="entry name" value="PRK12391.1"/>
    <property type="match status" value="1"/>
</dbReference>
<evidence type="ECO:0000313" key="16">
    <source>
        <dbReference type="Proteomes" id="UP000058613"/>
    </source>
</evidence>
<evidence type="ECO:0000256" key="4">
    <source>
        <dbReference type="ARBA" id="ARBA00009982"/>
    </source>
</evidence>
<evidence type="ECO:0000256" key="3">
    <source>
        <dbReference type="ARBA" id="ARBA00004733"/>
    </source>
</evidence>
<keyword evidence="10 12" id="KW-0456">Lyase</keyword>
<evidence type="ECO:0000256" key="12">
    <source>
        <dbReference type="HAMAP-Rule" id="MF_00133"/>
    </source>
</evidence>
<dbReference type="UniPathway" id="UPA00035">
    <property type="reaction ID" value="UER00044"/>
</dbReference>
<sequence length="450" mass="49811">MVIQGLRAPQTEDILPDKWYNILPDLPEPLPPPRNPDGSIVSPKELEAIFPRSLVEQEISTERWIEIPEELRTIYLELGRPTPLLRARRLEEALGTPAKIYFKYEGVLPTGSHKINTALAQAYYNKLEGTKRLTTETGAGQWGSALALAGAMFGLKVRVYMVRVSYEQKPYRRIVMQTYGAEVVPSPSPYTEAGRRILEQDPDNPGSLGIAISEAIEDALKNPDTKYSLGSVLNHVLLHQTIIGLEAKRQLEALGEYPDVVIGAVGGGSNYAGLAYPFIYDRLRGKSETRFIAVEPRAAPSMTRGEYRYDFGDTAGMTPLLKMHTIGHRFVPPPIHAGGLRYHGVAPTLSILVNNGIVEPVAYRQTEIFEAATFFARTEGIIPAPESAHAVKAAIDAALEAKKRNEKITILFNLSGHGLLDLKGYQDYLEGKLRDAEPEKIDLSYLPKLE</sequence>
<comment type="catalytic activity">
    <reaction evidence="11 12">
        <text>(1S,2R)-1-C-(indol-3-yl)glycerol 3-phosphate + L-serine = D-glyceraldehyde 3-phosphate + L-tryptophan + H2O</text>
        <dbReference type="Rhea" id="RHEA:10532"/>
        <dbReference type="ChEBI" id="CHEBI:15377"/>
        <dbReference type="ChEBI" id="CHEBI:33384"/>
        <dbReference type="ChEBI" id="CHEBI:57912"/>
        <dbReference type="ChEBI" id="CHEBI:58866"/>
        <dbReference type="ChEBI" id="CHEBI:59776"/>
        <dbReference type="EC" id="4.2.1.20"/>
    </reaction>
</comment>
<evidence type="ECO:0000256" key="9">
    <source>
        <dbReference type="ARBA" id="ARBA00023141"/>
    </source>
</evidence>
<accession>A0A0P0N1S8</accession>
<dbReference type="EC" id="4.2.1.20" evidence="12"/>
<comment type="cofactor">
    <cofactor evidence="1 12">
        <name>pyridoxal 5'-phosphate</name>
        <dbReference type="ChEBI" id="CHEBI:597326"/>
    </cofactor>
</comment>
<dbReference type="GO" id="GO:0004834">
    <property type="term" value="F:tryptophan synthase activity"/>
    <property type="evidence" value="ECO:0007669"/>
    <property type="project" value="UniProtKB-UniRule"/>
</dbReference>
<dbReference type="InterPro" id="IPR006316">
    <property type="entry name" value="Trp_synth_b-like"/>
</dbReference>
<comment type="pathway">
    <text evidence="3 12">Amino-acid biosynthesis; L-tryptophan biosynthesis; L-tryptophan from chorismate: step 5/5.</text>
</comment>
<reference evidence="14 16" key="1">
    <citation type="submission" date="2015-10" db="EMBL/GenBank/DDBJ databases">
        <title>Complete genome sequence of hyperthermophilic archaeon Pyrodictium delaneyi Su06.</title>
        <authorList>
            <person name="Jung J.-H."/>
            <person name="Lin J."/>
            <person name="Holden J.F."/>
            <person name="Park C.-S."/>
        </authorList>
    </citation>
    <scope>NUCLEOTIDE SEQUENCE [LARGE SCALE GENOMIC DNA]</scope>
    <source>
        <strain evidence="14 16">Su06</strain>
    </source>
</reference>
<dbReference type="PANTHER" id="PTHR48077">
    <property type="entry name" value="TRYPTOPHAN SYNTHASE-RELATED"/>
    <property type="match status" value="1"/>
</dbReference>
<keyword evidence="9 12" id="KW-0057">Aromatic amino acid biosynthesis</keyword>
<evidence type="ECO:0000256" key="2">
    <source>
        <dbReference type="ARBA" id="ARBA00002786"/>
    </source>
</evidence>
<evidence type="ECO:0000313" key="17">
    <source>
        <dbReference type="Proteomes" id="UP000196694"/>
    </source>
</evidence>
<proteinExistence type="inferred from homology"/>
<dbReference type="Gene3D" id="3.40.50.1100">
    <property type="match status" value="2"/>
</dbReference>
<reference evidence="15 17" key="2">
    <citation type="submission" date="2017-05" db="EMBL/GenBank/DDBJ databases">
        <title>The draft genome of the hyperthermophilic archaeon 'Pyrodictium delaneyi strain Hulk', an iron and nitrate reducer, reveals the capacity for sulfate reduction.</title>
        <authorList>
            <person name="Demey L.M."/>
            <person name="Miller C."/>
            <person name="Manzella M."/>
            <person name="Reguera G."/>
            <person name="Kashefi K."/>
        </authorList>
    </citation>
    <scope>NUCLEOTIDE SEQUENCE [LARGE SCALE GENOMIC DNA]</scope>
    <source>
        <strain evidence="15 17">Hulk</strain>
    </source>
</reference>
<organism evidence="14 16">
    <name type="scientific">Pyrodictium delaneyi</name>
    <dbReference type="NCBI Taxonomy" id="1273541"/>
    <lineage>
        <taxon>Archaea</taxon>
        <taxon>Thermoproteota</taxon>
        <taxon>Thermoprotei</taxon>
        <taxon>Desulfurococcales</taxon>
        <taxon>Pyrodictiaceae</taxon>
        <taxon>Pyrodictium</taxon>
    </lineage>
</organism>
<dbReference type="InterPro" id="IPR006654">
    <property type="entry name" value="Trp_synth_beta"/>
</dbReference>
<dbReference type="HAMAP" id="MF_00133">
    <property type="entry name" value="Trp_synth_beta"/>
    <property type="match status" value="1"/>
</dbReference>
<dbReference type="PATRIC" id="fig|1273541.4.peg.526"/>
<evidence type="ECO:0000256" key="6">
    <source>
        <dbReference type="ARBA" id="ARBA00022605"/>
    </source>
</evidence>
<evidence type="ECO:0000313" key="14">
    <source>
        <dbReference type="EMBL" id="ALL00533.1"/>
    </source>
</evidence>
<evidence type="ECO:0000259" key="13">
    <source>
        <dbReference type="Pfam" id="PF00291"/>
    </source>
</evidence>
<dbReference type="InterPro" id="IPR023026">
    <property type="entry name" value="Trp_synth_beta/beta-like"/>
</dbReference>
<keyword evidence="17" id="KW-1185">Reference proteome</keyword>
<dbReference type="Proteomes" id="UP000058613">
    <property type="component" value="Chromosome"/>
</dbReference>
<dbReference type="AlphaFoldDB" id="A0A0P0N1S8"/>
<dbReference type="GO" id="GO:0030170">
    <property type="term" value="F:pyridoxal phosphate binding"/>
    <property type="evidence" value="ECO:0007669"/>
    <property type="project" value="InterPro"/>
</dbReference>
<dbReference type="PANTHER" id="PTHR48077:SF6">
    <property type="entry name" value="TRYPTOPHAN SYNTHASE"/>
    <property type="match status" value="1"/>
</dbReference>
<dbReference type="InterPro" id="IPR006653">
    <property type="entry name" value="Trp_synth_b_CS"/>
</dbReference>
<dbReference type="PIRSF" id="PIRSF001413">
    <property type="entry name" value="Trp_syn_beta"/>
    <property type="match status" value="1"/>
</dbReference>
<dbReference type="STRING" id="1273541.Pyrde_0483"/>
<dbReference type="CDD" id="cd06446">
    <property type="entry name" value="Trp-synth_B"/>
    <property type="match status" value="1"/>
</dbReference>
<comment type="subunit">
    <text evidence="5 12">Tetramer of two alpha and two beta chains.</text>
</comment>
<dbReference type="KEGG" id="pdl:Pyrde_0483"/>
<dbReference type="PIRSF" id="PIRSF500824">
    <property type="entry name" value="TrpB_prok"/>
    <property type="match status" value="1"/>
</dbReference>
<dbReference type="EMBL" id="CP013011">
    <property type="protein sequence ID" value="ALL00533.1"/>
    <property type="molecule type" value="Genomic_DNA"/>
</dbReference>
<evidence type="ECO:0000256" key="11">
    <source>
        <dbReference type="ARBA" id="ARBA00049047"/>
    </source>
</evidence>
<evidence type="ECO:0000256" key="7">
    <source>
        <dbReference type="ARBA" id="ARBA00022822"/>
    </source>
</evidence>
<dbReference type="RefSeq" id="WP_055407902.1">
    <property type="nucleotide sequence ID" value="NZ_CP013011.1"/>
</dbReference>
<evidence type="ECO:0000256" key="8">
    <source>
        <dbReference type="ARBA" id="ARBA00022898"/>
    </source>
</evidence>
<dbReference type="OrthoDB" id="371827at2157"/>
<dbReference type="Proteomes" id="UP000196694">
    <property type="component" value="Unassembled WGS sequence"/>
</dbReference>
<dbReference type="InterPro" id="IPR001926">
    <property type="entry name" value="TrpB-like_PALP"/>
</dbReference>
<keyword evidence="6 12" id="KW-0028">Amino-acid biosynthesis</keyword>
<gene>
    <name evidence="12" type="primary">trpB</name>
    <name evidence="15" type="ORF">Pdsh_08975</name>
    <name evidence="14" type="ORF">Pyrde_0483</name>
</gene>